<keyword evidence="3" id="KW-0520">NAD</keyword>
<dbReference type="InterPro" id="IPR029154">
    <property type="entry name" value="HIBADH-like_NADP-bd"/>
</dbReference>
<dbReference type="Pfam" id="PF03446">
    <property type="entry name" value="NAD_binding_2"/>
    <property type="match status" value="1"/>
</dbReference>
<dbReference type="SUPFAM" id="SSF48179">
    <property type="entry name" value="6-phosphogluconate dehydrogenase C-terminal domain-like"/>
    <property type="match status" value="1"/>
</dbReference>
<accession>A0A5C8P9P2</accession>
<dbReference type="PROSITE" id="PS00895">
    <property type="entry name" value="3_HYDROXYISOBUT_DH"/>
    <property type="match status" value="1"/>
</dbReference>
<keyword evidence="8" id="KW-1185">Reference proteome</keyword>
<feature type="domain" description="6-phosphogluconate dehydrogenase NADP-binding" evidence="5">
    <location>
        <begin position="4"/>
        <end position="163"/>
    </location>
</feature>
<dbReference type="Gene3D" id="1.10.1040.10">
    <property type="entry name" value="N-(1-d-carboxylethyl)-l-norvaline Dehydrogenase, domain 2"/>
    <property type="match status" value="1"/>
</dbReference>
<gene>
    <name evidence="7" type="ORF">FHP25_36230</name>
</gene>
<evidence type="ECO:0000256" key="3">
    <source>
        <dbReference type="ARBA" id="ARBA00023027"/>
    </source>
</evidence>
<evidence type="ECO:0000256" key="2">
    <source>
        <dbReference type="ARBA" id="ARBA00023002"/>
    </source>
</evidence>
<dbReference type="InterPro" id="IPR013328">
    <property type="entry name" value="6PGD_dom2"/>
</dbReference>
<protein>
    <submittedName>
        <fullName evidence="7">NAD(P)-dependent oxidoreductase</fullName>
    </submittedName>
</protein>
<dbReference type="InterPro" id="IPR036291">
    <property type="entry name" value="NAD(P)-bd_dom_sf"/>
</dbReference>
<dbReference type="GO" id="GO:0016054">
    <property type="term" value="P:organic acid catabolic process"/>
    <property type="evidence" value="ECO:0007669"/>
    <property type="project" value="UniProtKB-ARBA"/>
</dbReference>
<dbReference type="InterPro" id="IPR015815">
    <property type="entry name" value="HIBADH-related"/>
</dbReference>
<dbReference type="OrthoDB" id="7340804at2"/>
<dbReference type="PIRSF" id="PIRSF000103">
    <property type="entry name" value="HIBADH"/>
    <property type="match status" value="1"/>
</dbReference>
<evidence type="ECO:0000313" key="7">
    <source>
        <dbReference type="EMBL" id="TXL70063.1"/>
    </source>
</evidence>
<proteinExistence type="inferred from homology"/>
<dbReference type="InterPro" id="IPR006115">
    <property type="entry name" value="6PGDH_NADP-bd"/>
</dbReference>
<dbReference type="GO" id="GO:0051287">
    <property type="term" value="F:NAD binding"/>
    <property type="evidence" value="ECO:0007669"/>
    <property type="project" value="InterPro"/>
</dbReference>
<comment type="similarity">
    <text evidence="1">Belongs to the HIBADH-related family.</text>
</comment>
<sequence length="305" mass="31055">MKQKLGFVGLGTMGQVMSQRLLAAGYGLTVWNRSRDKAAPLLQAGAKWGASPGEVARASDIVFTMVTDAAASQSVICGADGVLSGARPGLIVIDSASIEPEASLAIAERARAKGVAMLDAPVSGGPKVAADGRLGIMVGGPAEAFKTCEPILKLLGSMVLHVGDNGQGTTLKLIANLVMGVAIQAVAESLVLAAKAGIDPQLVIDITSLPGTGPQTGAMATRGPRMIQHNFFPAHFSTNNMHKDLTGALKLAEKIGVSLPTVSAAREMLRAVQSQGNGQIDSSAVVTVLEAMANTSVPRAAGKSG</sequence>
<dbReference type="PANTHER" id="PTHR43060:SF15">
    <property type="entry name" value="3-HYDROXYISOBUTYRATE DEHYDROGENASE-LIKE 1, MITOCHONDRIAL-RELATED"/>
    <property type="match status" value="1"/>
</dbReference>
<dbReference type="GO" id="GO:0016491">
    <property type="term" value="F:oxidoreductase activity"/>
    <property type="evidence" value="ECO:0007669"/>
    <property type="project" value="UniProtKB-KW"/>
</dbReference>
<dbReference type="InterPro" id="IPR002204">
    <property type="entry name" value="3-OH-isobutyrate_DH-rel_CS"/>
</dbReference>
<dbReference type="RefSeq" id="WP_147851894.1">
    <property type="nucleotide sequence ID" value="NZ_VDUZ01000066.1"/>
</dbReference>
<evidence type="ECO:0000256" key="4">
    <source>
        <dbReference type="PIRSR" id="PIRSR000103-1"/>
    </source>
</evidence>
<dbReference type="Proteomes" id="UP000321638">
    <property type="component" value="Unassembled WGS sequence"/>
</dbReference>
<dbReference type="SUPFAM" id="SSF51735">
    <property type="entry name" value="NAD(P)-binding Rossmann-fold domains"/>
    <property type="match status" value="1"/>
</dbReference>
<dbReference type="Gene3D" id="3.40.50.720">
    <property type="entry name" value="NAD(P)-binding Rossmann-like Domain"/>
    <property type="match status" value="1"/>
</dbReference>
<comment type="caution">
    <text evidence="7">The sequence shown here is derived from an EMBL/GenBank/DDBJ whole genome shotgun (WGS) entry which is preliminary data.</text>
</comment>
<dbReference type="PANTHER" id="PTHR43060">
    <property type="entry name" value="3-HYDROXYISOBUTYRATE DEHYDROGENASE-LIKE 1, MITOCHONDRIAL-RELATED"/>
    <property type="match status" value="1"/>
</dbReference>
<evidence type="ECO:0000313" key="8">
    <source>
        <dbReference type="Proteomes" id="UP000321638"/>
    </source>
</evidence>
<dbReference type="Pfam" id="PF14833">
    <property type="entry name" value="NAD_binding_11"/>
    <property type="match status" value="1"/>
</dbReference>
<dbReference type="AlphaFoldDB" id="A0A5C8P9P2"/>
<dbReference type="InterPro" id="IPR008927">
    <property type="entry name" value="6-PGluconate_DH-like_C_sf"/>
</dbReference>
<evidence type="ECO:0000256" key="1">
    <source>
        <dbReference type="ARBA" id="ARBA00009080"/>
    </source>
</evidence>
<name>A0A5C8P9P2_9HYPH</name>
<dbReference type="EMBL" id="VDUZ01000066">
    <property type="protein sequence ID" value="TXL70063.1"/>
    <property type="molecule type" value="Genomic_DNA"/>
</dbReference>
<reference evidence="7 8" key="1">
    <citation type="submission" date="2019-06" db="EMBL/GenBank/DDBJ databases">
        <title>New taxonomy in bacterial strain CC-CFT640, isolated from vineyard.</title>
        <authorList>
            <person name="Lin S.-Y."/>
            <person name="Tsai C.-F."/>
            <person name="Young C.-C."/>
        </authorList>
    </citation>
    <scope>NUCLEOTIDE SEQUENCE [LARGE SCALE GENOMIC DNA]</scope>
    <source>
        <strain evidence="7 8">CC-CFT640</strain>
    </source>
</reference>
<evidence type="ECO:0000259" key="6">
    <source>
        <dbReference type="Pfam" id="PF14833"/>
    </source>
</evidence>
<keyword evidence="2" id="KW-0560">Oxidoreductase</keyword>
<organism evidence="7 8">
    <name type="scientific">Vineibacter terrae</name>
    <dbReference type="NCBI Taxonomy" id="2586908"/>
    <lineage>
        <taxon>Bacteria</taxon>
        <taxon>Pseudomonadati</taxon>
        <taxon>Pseudomonadota</taxon>
        <taxon>Alphaproteobacteria</taxon>
        <taxon>Hyphomicrobiales</taxon>
        <taxon>Vineibacter</taxon>
    </lineage>
</organism>
<feature type="active site" evidence="4">
    <location>
        <position position="172"/>
    </location>
</feature>
<feature type="domain" description="3-hydroxyisobutyrate dehydrogenase-like NAD-binding" evidence="6">
    <location>
        <begin position="166"/>
        <end position="289"/>
    </location>
</feature>
<evidence type="ECO:0000259" key="5">
    <source>
        <dbReference type="Pfam" id="PF03446"/>
    </source>
</evidence>
<dbReference type="GO" id="GO:0050661">
    <property type="term" value="F:NADP binding"/>
    <property type="evidence" value="ECO:0007669"/>
    <property type="project" value="InterPro"/>
</dbReference>